<protein>
    <recommendedName>
        <fullName evidence="15">Ion transport domain-containing protein</fullName>
    </recommendedName>
</protein>
<keyword evidence="10 14" id="KW-0472">Membrane</keyword>
<organism evidence="16 17">
    <name type="scientific">Catenaria anguillulae PL171</name>
    <dbReference type="NCBI Taxonomy" id="765915"/>
    <lineage>
        <taxon>Eukaryota</taxon>
        <taxon>Fungi</taxon>
        <taxon>Fungi incertae sedis</taxon>
        <taxon>Blastocladiomycota</taxon>
        <taxon>Blastocladiomycetes</taxon>
        <taxon>Blastocladiales</taxon>
        <taxon>Catenariaceae</taxon>
        <taxon>Catenaria</taxon>
    </lineage>
</organism>
<dbReference type="AlphaFoldDB" id="A0A1Y2I4M0"/>
<keyword evidence="4 14" id="KW-0812">Transmembrane</keyword>
<keyword evidence="6" id="KW-0851">Voltage-gated channel</keyword>
<evidence type="ECO:0000256" key="6">
    <source>
        <dbReference type="ARBA" id="ARBA00022882"/>
    </source>
</evidence>
<evidence type="ECO:0000256" key="13">
    <source>
        <dbReference type="SAM" id="MobiDB-lite"/>
    </source>
</evidence>
<feature type="region of interest" description="Disordered" evidence="13">
    <location>
        <begin position="1"/>
        <end position="146"/>
    </location>
</feature>
<dbReference type="STRING" id="765915.A0A1Y2I4M0"/>
<dbReference type="SUPFAM" id="SSF81324">
    <property type="entry name" value="Voltage-gated potassium channels"/>
    <property type="match status" value="1"/>
</dbReference>
<evidence type="ECO:0000256" key="4">
    <source>
        <dbReference type="ARBA" id="ARBA00022692"/>
    </source>
</evidence>
<evidence type="ECO:0000256" key="7">
    <source>
        <dbReference type="ARBA" id="ARBA00022958"/>
    </source>
</evidence>
<evidence type="ECO:0000256" key="12">
    <source>
        <dbReference type="SAM" id="Coils"/>
    </source>
</evidence>
<keyword evidence="17" id="KW-1185">Reference proteome</keyword>
<comment type="caution">
    <text evidence="16">The sequence shown here is derived from an EMBL/GenBank/DDBJ whole genome shotgun (WGS) entry which is preliminary data.</text>
</comment>
<dbReference type="OrthoDB" id="415460at2759"/>
<keyword evidence="11" id="KW-0407">Ion channel</keyword>
<feature type="compositionally biased region" description="Basic residues" evidence="13">
    <location>
        <begin position="123"/>
        <end position="132"/>
    </location>
</feature>
<feature type="region of interest" description="Disordered" evidence="13">
    <location>
        <begin position="736"/>
        <end position="842"/>
    </location>
</feature>
<accession>A0A1Y2I4M0</accession>
<evidence type="ECO:0000259" key="15">
    <source>
        <dbReference type="Pfam" id="PF00520"/>
    </source>
</evidence>
<dbReference type="InterPro" id="IPR028325">
    <property type="entry name" value="VG_K_chnl"/>
</dbReference>
<keyword evidence="5" id="KW-0631">Potassium channel</keyword>
<evidence type="ECO:0000256" key="14">
    <source>
        <dbReference type="SAM" id="Phobius"/>
    </source>
</evidence>
<feature type="domain" description="Ion transport" evidence="15">
    <location>
        <begin position="348"/>
        <end position="578"/>
    </location>
</feature>
<feature type="compositionally biased region" description="Polar residues" evidence="13">
    <location>
        <begin position="92"/>
        <end position="116"/>
    </location>
</feature>
<dbReference type="Pfam" id="PF00520">
    <property type="entry name" value="Ion_trans"/>
    <property type="match status" value="1"/>
</dbReference>
<dbReference type="GO" id="GO:0001508">
    <property type="term" value="P:action potential"/>
    <property type="evidence" value="ECO:0007669"/>
    <property type="project" value="TreeGrafter"/>
</dbReference>
<dbReference type="Gene3D" id="1.20.120.350">
    <property type="entry name" value="Voltage-gated potassium channels. Chain C"/>
    <property type="match status" value="1"/>
</dbReference>
<dbReference type="Gene3D" id="1.10.287.70">
    <property type="match status" value="1"/>
</dbReference>
<dbReference type="Proteomes" id="UP000193411">
    <property type="component" value="Unassembled WGS sequence"/>
</dbReference>
<evidence type="ECO:0000256" key="3">
    <source>
        <dbReference type="ARBA" id="ARBA00022538"/>
    </source>
</evidence>
<feature type="compositionally biased region" description="Low complexity" evidence="13">
    <location>
        <begin position="820"/>
        <end position="842"/>
    </location>
</feature>
<feature type="compositionally biased region" description="Basic and acidic residues" evidence="13">
    <location>
        <begin position="736"/>
        <end position="746"/>
    </location>
</feature>
<feature type="transmembrane region" description="Helical" evidence="14">
    <location>
        <begin position="554"/>
        <end position="580"/>
    </location>
</feature>
<dbReference type="EMBL" id="MCFL01000002">
    <property type="protein sequence ID" value="ORZ40963.1"/>
    <property type="molecule type" value="Genomic_DNA"/>
</dbReference>
<feature type="compositionally biased region" description="Low complexity" evidence="13">
    <location>
        <begin position="16"/>
        <end position="52"/>
    </location>
</feature>
<dbReference type="PRINTS" id="PR00169">
    <property type="entry name" value="KCHANNEL"/>
</dbReference>
<reference evidence="16 17" key="1">
    <citation type="submission" date="2016-07" db="EMBL/GenBank/DDBJ databases">
        <title>Pervasive Adenine N6-methylation of Active Genes in Fungi.</title>
        <authorList>
            <consortium name="DOE Joint Genome Institute"/>
            <person name="Mondo S.J."/>
            <person name="Dannebaum R.O."/>
            <person name="Kuo R.C."/>
            <person name="Labutti K."/>
            <person name="Haridas S."/>
            <person name="Kuo A."/>
            <person name="Salamov A."/>
            <person name="Ahrendt S.R."/>
            <person name="Lipzen A."/>
            <person name="Sullivan W."/>
            <person name="Andreopoulos W.B."/>
            <person name="Clum A."/>
            <person name="Lindquist E."/>
            <person name="Daum C."/>
            <person name="Ramamoorthy G.K."/>
            <person name="Gryganskyi A."/>
            <person name="Culley D."/>
            <person name="Magnuson J.K."/>
            <person name="James T.Y."/>
            <person name="O'Malley M.A."/>
            <person name="Stajich J.E."/>
            <person name="Spatafora J.W."/>
            <person name="Visel A."/>
            <person name="Grigoriev I.V."/>
        </authorList>
    </citation>
    <scope>NUCLEOTIDE SEQUENCE [LARGE SCALE GENOMIC DNA]</scope>
    <source>
        <strain evidence="16 17">PL171</strain>
    </source>
</reference>
<evidence type="ECO:0000256" key="10">
    <source>
        <dbReference type="ARBA" id="ARBA00023136"/>
    </source>
</evidence>
<feature type="transmembrane region" description="Helical" evidence="14">
    <location>
        <begin position="348"/>
        <end position="366"/>
    </location>
</feature>
<dbReference type="GO" id="GO:0005249">
    <property type="term" value="F:voltage-gated potassium channel activity"/>
    <property type="evidence" value="ECO:0007669"/>
    <property type="project" value="InterPro"/>
</dbReference>
<keyword evidence="12" id="KW-0175">Coiled coil</keyword>
<comment type="subcellular location">
    <subcellularLocation>
        <location evidence="1">Membrane</location>
        <topology evidence="1">Multi-pass membrane protein</topology>
    </subcellularLocation>
</comment>
<keyword evidence="9" id="KW-0406">Ion transport</keyword>
<evidence type="ECO:0000313" key="17">
    <source>
        <dbReference type="Proteomes" id="UP000193411"/>
    </source>
</evidence>
<dbReference type="PANTHER" id="PTHR11537:SF254">
    <property type="entry name" value="POTASSIUM VOLTAGE-GATED CHANNEL PROTEIN SHAB"/>
    <property type="match status" value="1"/>
</dbReference>
<evidence type="ECO:0000256" key="1">
    <source>
        <dbReference type="ARBA" id="ARBA00004141"/>
    </source>
</evidence>
<evidence type="ECO:0000256" key="5">
    <source>
        <dbReference type="ARBA" id="ARBA00022826"/>
    </source>
</evidence>
<feature type="region of interest" description="Disordered" evidence="13">
    <location>
        <begin position="239"/>
        <end position="259"/>
    </location>
</feature>
<proteinExistence type="predicted"/>
<feature type="region of interest" description="Disordered" evidence="13">
    <location>
        <begin position="275"/>
        <end position="297"/>
    </location>
</feature>
<evidence type="ECO:0000256" key="9">
    <source>
        <dbReference type="ARBA" id="ARBA00023065"/>
    </source>
</evidence>
<dbReference type="InterPro" id="IPR005821">
    <property type="entry name" value="Ion_trans_dom"/>
</dbReference>
<evidence type="ECO:0000313" key="16">
    <source>
        <dbReference type="EMBL" id="ORZ40963.1"/>
    </source>
</evidence>
<sequence length="974" mass="105769">MSNESTNPGPLPSPLPLSQTYSLPVGSSASSLQLQQQQQRNSRQQPLSSQPSTPTHNPPPRSSTLPFRRSRTLESDPGTSRRTTRRPKSSRIGTASSAVSTDGSTSRRSSATSYVHPNTLAAGRHRHMHRHATASSMGSAPQFGGDSDLGDIPDVFSPSRIKSLQTLASMNRSWTDQELMAEVERDMVRGGAASDPESDGADIALVRSATASPVVLPDVVPTDGSGVASPAAVSAYTPHYYSSESETESSVRSSLRRRADQVHVPVDEDVEIGSRQVDFSATGHGKNPGEDDNDDDDLNVAAELESLSDRNRLLRKHLTLKRELAGVSEWRKRMFLFLEAPSTLASKAYAGFHFVVVILSVVLVCIETAPQFYDQLPTWKPVDIAIGAYFTLDFLARLYSVPNRLKYLTRVLTILDIVTLVPYWIDAVGVTSTDNSLFVMRILRIGRVFQLFRHMRSSPLINITVQSVERSKEAFFLVVLYAALGILIASSAMHMLERGRWDPEKKVWIRTNPAGNAEEQSPFQSIPDGFYWAVVTITTTGYGDVLPSTNGGRFIAGFTMIIGVSIIALPVSIIGAHFMAEWIEYQRIRLKSKAQPLGTALDGQGNPLLGLAAAPTTLSKQAQIQQLLDRRDALMTLVQQSQDALNDIAPTETYARFLRMKDKYQVALARAHKLQLRKEELEEQVKDLKKLAGSTTLGGDEAASAGGVGALPFTRTMSRTTTWFRDWATGGEPYRNRAAAEQDRRPASAGGAGGLRGLFRHLSTHDVNDVQRSAPPQAIPLTSRTMSMPATSASRSPRRRPSRRILSNLFQKNTKRKPSPHSQFTSSSSSSASESGSESQSTDLVTAGLYHAHLPNRKISKSDIRRIDTAPILLGSNNSDVAGPSTAPAAASTSMAQSLPPWMVRDLPANPQLTVMSTMSAPIGLRVQFPDHEPVQQPRGFVDSPLEMSPMVSDAESALGGVDFGGGGGNGEGK</sequence>
<keyword evidence="8 14" id="KW-1133">Transmembrane helix</keyword>
<gene>
    <name evidence="16" type="ORF">BCR44DRAFT_1103408</name>
</gene>
<feature type="coiled-coil region" evidence="12">
    <location>
        <begin position="664"/>
        <end position="691"/>
    </location>
</feature>
<dbReference type="PANTHER" id="PTHR11537">
    <property type="entry name" value="VOLTAGE-GATED POTASSIUM CHANNEL"/>
    <property type="match status" value="1"/>
</dbReference>
<dbReference type="GO" id="GO:0008076">
    <property type="term" value="C:voltage-gated potassium channel complex"/>
    <property type="evidence" value="ECO:0007669"/>
    <property type="project" value="InterPro"/>
</dbReference>
<dbReference type="InterPro" id="IPR027359">
    <property type="entry name" value="Volt_channel_dom_sf"/>
</dbReference>
<keyword evidence="3" id="KW-0633">Potassium transport</keyword>
<keyword evidence="2" id="KW-0813">Transport</keyword>
<feature type="compositionally biased region" description="Low complexity" evidence="13">
    <location>
        <begin position="785"/>
        <end position="795"/>
    </location>
</feature>
<keyword evidence="7" id="KW-0630">Potassium</keyword>
<evidence type="ECO:0000256" key="11">
    <source>
        <dbReference type="ARBA" id="ARBA00023303"/>
    </source>
</evidence>
<feature type="transmembrane region" description="Helical" evidence="14">
    <location>
        <begin position="474"/>
        <end position="496"/>
    </location>
</feature>
<evidence type="ECO:0000256" key="2">
    <source>
        <dbReference type="ARBA" id="ARBA00022448"/>
    </source>
</evidence>
<evidence type="ECO:0000256" key="8">
    <source>
        <dbReference type="ARBA" id="ARBA00022989"/>
    </source>
</evidence>
<name>A0A1Y2I4M0_9FUNG</name>
<feature type="compositionally biased region" description="Low complexity" evidence="13">
    <location>
        <begin position="242"/>
        <end position="253"/>
    </location>
</feature>